<dbReference type="Proteomes" id="UP000292648">
    <property type="component" value="Unassembled WGS sequence"/>
</dbReference>
<protein>
    <submittedName>
        <fullName evidence="2">Uncharacterized protein</fullName>
    </submittedName>
</protein>
<evidence type="ECO:0000313" key="3">
    <source>
        <dbReference type="Proteomes" id="UP000292648"/>
    </source>
</evidence>
<sequence length="389" mass="40465">MEKLQDKRDDLSASLQRTETVIDELKNTPAGFKDKVETLKINLQSYQVLLDAAKKESAKIAKGAGAGAAGGVVAGTAVAAFGGTALTALAMSIGTASTGTAIAGLTGAAATNAALAWLGGGAIAAGGAGIAGGETILSLLGPIGWTIGAATLATTGIMANGKNKKAAAQMLSNDTKVKASIRTTNALVTEVKNQAKMTKSSAVDLEHRVSSAEATWPDDYLKFSETEILDAGTLINNALAAEQILNAKLGKAGKFEKPVDFDKTKFGNSESSNNEIIGEINAINMDLADVITPAGQHYYFNTKVTFGDFKEGDQITFRIDGETAKAVRVVDKGTIQSNKNTMAKETAHSDTKVGQVSALRVVWVRLRPIVAKATPLVPTMLRLTLKTVV</sequence>
<dbReference type="AlphaFoldDB" id="A0A4Q9Y0Q3"/>
<evidence type="ECO:0000313" key="2">
    <source>
        <dbReference type="EMBL" id="TBX38647.1"/>
    </source>
</evidence>
<organism evidence="2 3">
    <name type="scientific">Lactiplantibacillus paraplantarum</name>
    <dbReference type="NCBI Taxonomy" id="60520"/>
    <lineage>
        <taxon>Bacteria</taxon>
        <taxon>Bacillati</taxon>
        <taxon>Bacillota</taxon>
        <taxon>Bacilli</taxon>
        <taxon>Lactobacillales</taxon>
        <taxon>Lactobacillaceae</taxon>
        <taxon>Lactiplantibacillus</taxon>
    </lineage>
</organism>
<dbReference type="EMBL" id="SEHH01000109">
    <property type="protein sequence ID" value="TBX38647.1"/>
    <property type="molecule type" value="Genomic_DNA"/>
</dbReference>
<keyword evidence="1" id="KW-0175">Coiled coil</keyword>
<reference evidence="2 3" key="1">
    <citation type="submission" date="2019-01" db="EMBL/GenBank/DDBJ databases">
        <title>Draft genome sequence of Lactobacillus paraplantarum OSY-TC318, a Producer of the novel lantibiotic Paraplantaracin TC318.</title>
        <authorList>
            <person name="Hussein W.E."/>
            <person name="Huang E."/>
            <person name="Yousef A.E."/>
        </authorList>
    </citation>
    <scope>NUCLEOTIDE SEQUENCE [LARGE SCALE GENOMIC DNA]</scope>
    <source>
        <strain evidence="2 3">OSY-TC318</strain>
    </source>
</reference>
<comment type="caution">
    <text evidence="2">The sequence shown here is derived from an EMBL/GenBank/DDBJ whole genome shotgun (WGS) entry which is preliminary data.</text>
</comment>
<proteinExistence type="predicted"/>
<evidence type="ECO:0000256" key="1">
    <source>
        <dbReference type="SAM" id="Coils"/>
    </source>
</evidence>
<accession>A0A4Q9Y0Q3</accession>
<gene>
    <name evidence="2" type="ORF">EUZ87_13125</name>
</gene>
<name>A0A4Q9Y0Q3_9LACO</name>
<feature type="coiled-coil region" evidence="1">
    <location>
        <begin position="1"/>
        <end position="56"/>
    </location>
</feature>